<name>A0A1I6GDD2_9GAMM</name>
<evidence type="ECO:0000313" key="2">
    <source>
        <dbReference type="Proteomes" id="UP000199424"/>
    </source>
</evidence>
<keyword evidence="2" id="KW-1185">Reference proteome</keyword>
<dbReference type="Proteomes" id="UP000199424">
    <property type="component" value="Unassembled WGS sequence"/>
</dbReference>
<dbReference type="RefSeq" id="WP_092854938.1">
    <property type="nucleotide sequence ID" value="NZ_FOYU01000001.1"/>
</dbReference>
<protein>
    <submittedName>
        <fullName evidence="1">Uncharacterized protein</fullName>
    </submittedName>
</protein>
<accession>A0A1I6GDD2</accession>
<gene>
    <name evidence="1" type="ORF">SAMN04488070_0504</name>
</gene>
<sequence>MSFIRVSLFTVVFSLLWFVPQGKVLAVEGYQLEPDSIALLVAPDSHGSDDPDYDAIAPDVVKIVIPRLDNAVQTFESPLIQRRYKGIARGPPLPITI</sequence>
<organism evidence="1 2">
    <name type="scientific">Pseudidiomarina maritima</name>
    <dbReference type="NCBI Taxonomy" id="519453"/>
    <lineage>
        <taxon>Bacteria</taxon>
        <taxon>Pseudomonadati</taxon>
        <taxon>Pseudomonadota</taxon>
        <taxon>Gammaproteobacteria</taxon>
        <taxon>Alteromonadales</taxon>
        <taxon>Idiomarinaceae</taxon>
        <taxon>Pseudidiomarina</taxon>
    </lineage>
</organism>
<reference evidence="2" key="1">
    <citation type="submission" date="2016-10" db="EMBL/GenBank/DDBJ databases">
        <authorList>
            <person name="Varghese N."/>
            <person name="Submissions S."/>
        </authorList>
    </citation>
    <scope>NUCLEOTIDE SEQUENCE [LARGE SCALE GENOMIC DNA]</scope>
    <source>
        <strain evidence="2">CGMCC 1.7285</strain>
    </source>
</reference>
<dbReference type="EMBL" id="FOYU01000001">
    <property type="protein sequence ID" value="SFR40087.1"/>
    <property type="molecule type" value="Genomic_DNA"/>
</dbReference>
<dbReference type="AlphaFoldDB" id="A0A1I6GDD2"/>
<proteinExistence type="predicted"/>
<evidence type="ECO:0000313" key="1">
    <source>
        <dbReference type="EMBL" id="SFR40087.1"/>
    </source>
</evidence>